<dbReference type="AlphaFoldDB" id="A0ABD0U8A0"/>
<name>A0ABD0U8A0_DENTH</name>
<evidence type="ECO:0000313" key="1">
    <source>
        <dbReference type="EMBL" id="KAL0908716.1"/>
    </source>
</evidence>
<keyword evidence="2" id="KW-1185">Reference proteome</keyword>
<comment type="caution">
    <text evidence="1">The sequence shown here is derived from an EMBL/GenBank/DDBJ whole genome shotgun (WGS) entry which is preliminary data.</text>
</comment>
<gene>
    <name evidence="1" type="ORF">M5K25_023223</name>
</gene>
<accession>A0ABD0U8A0</accession>
<sequence length="158" mass="17493">MEDFVFRRRRSVWLLNGQRVQLEEQGSGLSHTTSLSACEKDKGEASALEEASGSVGQGAEEQRLTDIKVPFSAILHSPFLIMSAKRCQDETSNIQTLYFFSGGATTLIFMLVSANAEISLLILLAMLAMVDSPLSIMFPYKSFLISTSHFMIELYLVS</sequence>
<evidence type="ECO:0000313" key="2">
    <source>
        <dbReference type="Proteomes" id="UP001552299"/>
    </source>
</evidence>
<dbReference type="EMBL" id="JANQDX010000017">
    <property type="protein sequence ID" value="KAL0908716.1"/>
    <property type="molecule type" value="Genomic_DNA"/>
</dbReference>
<protein>
    <submittedName>
        <fullName evidence="1">Uncharacterized protein</fullName>
    </submittedName>
</protein>
<reference evidence="1 2" key="1">
    <citation type="journal article" date="2024" name="Plant Biotechnol. J.">
        <title>Dendrobium thyrsiflorum genome and its molecular insights into genes involved in important horticultural traits.</title>
        <authorList>
            <person name="Chen B."/>
            <person name="Wang J.Y."/>
            <person name="Zheng P.J."/>
            <person name="Li K.L."/>
            <person name="Liang Y.M."/>
            <person name="Chen X.F."/>
            <person name="Zhang C."/>
            <person name="Zhao X."/>
            <person name="He X."/>
            <person name="Zhang G.Q."/>
            <person name="Liu Z.J."/>
            <person name="Xu Q."/>
        </authorList>
    </citation>
    <scope>NUCLEOTIDE SEQUENCE [LARGE SCALE GENOMIC DNA]</scope>
    <source>
        <strain evidence="1">GZMU011</strain>
    </source>
</reference>
<organism evidence="1 2">
    <name type="scientific">Dendrobium thyrsiflorum</name>
    <name type="common">Pinecone-like raceme dendrobium</name>
    <name type="synonym">Orchid</name>
    <dbReference type="NCBI Taxonomy" id="117978"/>
    <lineage>
        <taxon>Eukaryota</taxon>
        <taxon>Viridiplantae</taxon>
        <taxon>Streptophyta</taxon>
        <taxon>Embryophyta</taxon>
        <taxon>Tracheophyta</taxon>
        <taxon>Spermatophyta</taxon>
        <taxon>Magnoliopsida</taxon>
        <taxon>Liliopsida</taxon>
        <taxon>Asparagales</taxon>
        <taxon>Orchidaceae</taxon>
        <taxon>Epidendroideae</taxon>
        <taxon>Malaxideae</taxon>
        <taxon>Dendrobiinae</taxon>
        <taxon>Dendrobium</taxon>
    </lineage>
</organism>
<dbReference type="Proteomes" id="UP001552299">
    <property type="component" value="Unassembled WGS sequence"/>
</dbReference>
<proteinExistence type="predicted"/>